<dbReference type="EMBL" id="KN846958">
    <property type="protein sequence ID" value="KIW69731.1"/>
    <property type="molecule type" value="Genomic_DNA"/>
</dbReference>
<evidence type="ECO:0000256" key="3">
    <source>
        <dbReference type="ARBA" id="ARBA00023315"/>
    </source>
</evidence>
<dbReference type="AlphaFoldDB" id="A0A0D2CX31"/>
<evidence type="ECO:0000259" key="4">
    <source>
        <dbReference type="Pfam" id="PF00198"/>
    </source>
</evidence>
<dbReference type="PANTHER" id="PTHR43178:SF5">
    <property type="entry name" value="LIPOAMIDE ACYLTRANSFERASE COMPONENT OF BRANCHED-CHAIN ALPHA-KETO ACID DEHYDROGENASE COMPLEX, MITOCHONDRIAL"/>
    <property type="match status" value="1"/>
</dbReference>
<dbReference type="PANTHER" id="PTHR43178">
    <property type="entry name" value="DIHYDROLIPOAMIDE ACETYLTRANSFERASE COMPONENT OF PYRUVATE DEHYDROGENASE COMPLEX"/>
    <property type="match status" value="1"/>
</dbReference>
<dbReference type="Proteomes" id="UP000054266">
    <property type="component" value="Unassembled WGS sequence"/>
</dbReference>
<evidence type="ECO:0000256" key="2">
    <source>
        <dbReference type="ARBA" id="ARBA00022679"/>
    </source>
</evidence>
<dbReference type="InterPro" id="IPR050743">
    <property type="entry name" value="2-oxoacid_DH_E2_comp"/>
</dbReference>
<protein>
    <recommendedName>
        <fullName evidence="4">2-oxoacid dehydrogenase acyltransferase catalytic domain-containing protein</fullName>
    </recommendedName>
</protein>
<keyword evidence="2" id="KW-0808">Transferase</keyword>
<dbReference type="GO" id="GO:0016407">
    <property type="term" value="F:acetyltransferase activity"/>
    <property type="evidence" value="ECO:0007669"/>
    <property type="project" value="TreeGrafter"/>
</dbReference>
<evidence type="ECO:0000313" key="5">
    <source>
        <dbReference type="EMBL" id="KIW69731.1"/>
    </source>
</evidence>
<keyword evidence="6" id="KW-1185">Reference proteome</keyword>
<evidence type="ECO:0000256" key="1">
    <source>
        <dbReference type="ARBA" id="ARBA00001938"/>
    </source>
</evidence>
<organism evidence="5 6">
    <name type="scientific">Phialophora macrospora</name>
    <dbReference type="NCBI Taxonomy" id="1851006"/>
    <lineage>
        <taxon>Eukaryota</taxon>
        <taxon>Fungi</taxon>
        <taxon>Dikarya</taxon>
        <taxon>Ascomycota</taxon>
        <taxon>Pezizomycotina</taxon>
        <taxon>Eurotiomycetes</taxon>
        <taxon>Chaetothyriomycetidae</taxon>
        <taxon>Chaetothyriales</taxon>
        <taxon>Herpotrichiellaceae</taxon>
        <taxon>Phialophora</taxon>
    </lineage>
</organism>
<evidence type="ECO:0000313" key="6">
    <source>
        <dbReference type="Proteomes" id="UP000054266"/>
    </source>
</evidence>
<feature type="domain" description="2-oxoacid dehydrogenase acyltransferase catalytic" evidence="4">
    <location>
        <begin position="3"/>
        <end position="90"/>
    </location>
</feature>
<dbReference type="SUPFAM" id="SSF52777">
    <property type="entry name" value="CoA-dependent acyltransferases"/>
    <property type="match status" value="1"/>
</dbReference>
<reference evidence="5 6" key="1">
    <citation type="submission" date="2015-01" db="EMBL/GenBank/DDBJ databases">
        <title>The Genome Sequence of Capronia semiimmersa CBS27337.</title>
        <authorList>
            <consortium name="The Broad Institute Genomics Platform"/>
            <person name="Cuomo C."/>
            <person name="de Hoog S."/>
            <person name="Gorbushina A."/>
            <person name="Stielow B."/>
            <person name="Teixiera M."/>
            <person name="Abouelleil A."/>
            <person name="Chapman S.B."/>
            <person name="Priest M."/>
            <person name="Young S.K."/>
            <person name="Wortman J."/>
            <person name="Nusbaum C."/>
            <person name="Birren B."/>
        </authorList>
    </citation>
    <scope>NUCLEOTIDE SEQUENCE [LARGE SCALE GENOMIC DNA]</scope>
    <source>
        <strain evidence="5 6">CBS 27337</strain>
    </source>
</reference>
<dbReference type="HOGENOM" id="CLU_2346487_0_0_1"/>
<gene>
    <name evidence="5" type="ORF">PV04_05590</name>
</gene>
<sequence>MSKVIRSCRSGRLAPGDFQGATFTISNIGSIGGNAVSPIIVTPMVAILGVGRVEQVPVLTHDAHGAEVVVKQEQVVLSWSADHQVLEGLRLQGPRNT</sequence>
<dbReference type="Pfam" id="PF00198">
    <property type="entry name" value="2-oxoacid_dh"/>
    <property type="match status" value="1"/>
</dbReference>
<accession>A0A0D2CX31</accession>
<comment type="cofactor">
    <cofactor evidence="1">
        <name>(R)-lipoate</name>
        <dbReference type="ChEBI" id="CHEBI:83088"/>
    </cofactor>
</comment>
<dbReference type="InterPro" id="IPR001078">
    <property type="entry name" value="2-oxoacid_DH_actylTfrase"/>
</dbReference>
<dbReference type="Gene3D" id="3.30.559.10">
    <property type="entry name" value="Chloramphenicol acetyltransferase-like domain"/>
    <property type="match status" value="1"/>
</dbReference>
<dbReference type="STRING" id="5601.A0A0D2CX31"/>
<dbReference type="GO" id="GO:0005739">
    <property type="term" value="C:mitochondrion"/>
    <property type="evidence" value="ECO:0007669"/>
    <property type="project" value="TreeGrafter"/>
</dbReference>
<proteinExistence type="predicted"/>
<name>A0A0D2CX31_9EURO</name>
<keyword evidence="3" id="KW-0012">Acyltransferase</keyword>
<dbReference type="GO" id="GO:0031405">
    <property type="term" value="F:lipoic acid binding"/>
    <property type="evidence" value="ECO:0007669"/>
    <property type="project" value="TreeGrafter"/>
</dbReference>
<dbReference type="InterPro" id="IPR023213">
    <property type="entry name" value="CAT-like_dom_sf"/>
</dbReference>